<comment type="caution">
    <text evidence="1">The sequence shown here is derived from an EMBL/GenBank/DDBJ whole genome shotgun (WGS) entry which is preliminary data.</text>
</comment>
<accession>A0ACC1MQK0</accession>
<proteinExistence type="predicted"/>
<protein>
    <submittedName>
        <fullName evidence="1">Uncharacterized protein</fullName>
    </submittedName>
</protein>
<evidence type="ECO:0000313" key="2">
    <source>
        <dbReference type="Proteomes" id="UP001143910"/>
    </source>
</evidence>
<evidence type="ECO:0000313" key="1">
    <source>
        <dbReference type="EMBL" id="KAJ2968546.1"/>
    </source>
</evidence>
<sequence>MQFSAATIQKLQAVLKSAVNLDEGGVPGMTAVIFDKFGTELFVHSEGTRGASSTESMGPEHIIWLASCTKILTALSVMQLVERGSLSLDDGAQLEALCPEIADVQVGLDWAGIAVERRTNLSLNDYMQKHIFKPLGLQNIGMIPTPEMKAKLAHMSRRHPGGEISPRDHPLRRALVLETAEEKAEYFNSGGAGLFAKPQEYCRVLAVLLNNGTCPTTGVRLLSASTVVEMFTNQIPQFPQFGRQGIPAANPDLINAIPDLYPTKGNTPQGWGLACMLTGGPTGRSDSTGWWVGLPNIFWWVDRGNGIGGMVCSQVLPFGDATVIGAWFRLEAEVYAALREDQST</sequence>
<name>A0ACC1MQK0_9HYPO</name>
<dbReference type="Proteomes" id="UP001143910">
    <property type="component" value="Unassembled WGS sequence"/>
</dbReference>
<reference evidence="1" key="1">
    <citation type="submission" date="2022-08" db="EMBL/GenBank/DDBJ databases">
        <title>Genome Sequence of Lecanicillium fungicola.</title>
        <authorList>
            <person name="Buettner E."/>
        </authorList>
    </citation>
    <scope>NUCLEOTIDE SEQUENCE</scope>
    <source>
        <strain evidence="1">Babe33</strain>
    </source>
</reference>
<organism evidence="1 2">
    <name type="scientific">Zarea fungicola</name>
    <dbReference type="NCBI Taxonomy" id="93591"/>
    <lineage>
        <taxon>Eukaryota</taxon>
        <taxon>Fungi</taxon>
        <taxon>Dikarya</taxon>
        <taxon>Ascomycota</taxon>
        <taxon>Pezizomycotina</taxon>
        <taxon>Sordariomycetes</taxon>
        <taxon>Hypocreomycetidae</taxon>
        <taxon>Hypocreales</taxon>
        <taxon>Cordycipitaceae</taxon>
        <taxon>Zarea</taxon>
    </lineage>
</organism>
<gene>
    <name evidence="1" type="ORF">NQ176_g9126</name>
</gene>
<keyword evidence="2" id="KW-1185">Reference proteome</keyword>
<dbReference type="EMBL" id="JANJQO010001967">
    <property type="protein sequence ID" value="KAJ2968546.1"/>
    <property type="molecule type" value="Genomic_DNA"/>
</dbReference>